<dbReference type="SUPFAM" id="SSF46565">
    <property type="entry name" value="Chaperone J-domain"/>
    <property type="match status" value="1"/>
</dbReference>
<dbReference type="RefSeq" id="WP_338685321.1">
    <property type="nucleotide sequence ID" value="NZ_AP024702.1"/>
</dbReference>
<accession>A0ABM7RNV4</accession>
<organism evidence="2 3">
    <name type="scientific">Haloferula helveola</name>
    <dbReference type="NCBI Taxonomy" id="490095"/>
    <lineage>
        <taxon>Bacteria</taxon>
        <taxon>Pseudomonadati</taxon>
        <taxon>Verrucomicrobiota</taxon>
        <taxon>Verrucomicrobiia</taxon>
        <taxon>Verrucomicrobiales</taxon>
        <taxon>Verrucomicrobiaceae</taxon>
        <taxon>Haloferula</taxon>
    </lineage>
</organism>
<reference evidence="2 3" key="1">
    <citation type="submission" date="2021-06" db="EMBL/GenBank/DDBJ databases">
        <title>Complete genome of Haloferula helveola possessing various polysaccharide degrading enzymes.</title>
        <authorList>
            <person name="Takami H."/>
            <person name="Huang C."/>
            <person name="Hamasaki K."/>
        </authorList>
    </citation>
    <scope>NUCLEOTIDE SEQUENCE [LARGE SCALE GENOMIC DNA]</scope>
    <source>
        <strain evidence="2 3">CN-1</strain>
    </source>
</reference>
<evidence type="ECO:0008006" key="4">
    <source>
        <dbReference type="Google" id="ProtNLM"/>
    </source>
</evidence>
<feature type="coiled-coil region" evidence="1">
    <location>
        <begin position="110"/>
        <end position="137"/>
    </location>
</feature>
<keyword evidence="3" id="KW-1185">Reference proteome</keyword>
<dbReference type="Gene3D" id="1.10.287.110">
    <property type="entry name" value="DnaJ domain"/>
    <property type="match status" value="1"/>
</dbReference>
<name>A0ABM7RNV4_9BACT</name>
<evidence type="ECO:0000256" key="1">
    <source>
        <dbReference type="SAM" id="Coils"/>
    </source>
</evidence>
<protein>
    <recommendedName>
        <fullName evidence="4">J domain-containing protein</fullName>
    </recommendedName>
</protein>
<dbReference type="Proteomes" id="UP001374893">
    <property type="component" value="Chromosome"/>
</dbReference>
<dbReference type="InterPro" id="IPR036869">
    <property type="entry name" value="J_dom_sf"/>
</dbReference>
<keyword evidence="1" id="KW-0175">Coiled coil</keyword>
<proteinExistence type="predicted"/>
<dbReference type="EMBL" id="AP024702">
    <property type="protein sequence ID" value="BCX48913.1"/>
    <property type="molecule type" value="Genomic_DNA"/>
</dbReference>
<evidence type="ECO:0000313" key="3">
    <source>
        <dbReference type="Proteomes" id="UP001374893"/>
    </source>
</evidence>
<evidence type="ECO:0000313" key="2">
    <source>
        <dbReference type="EMBL" id="BCX48913.1"/>
    </source>
</evidence>
<gene>
    <name evidence="2" type="ORF">HAHE_28210</name>
</gene>
<sequence>MDAFAELGLERSLTLDGESLKAAVTAAGKERHPDAGGTAEDFARLQQAKGLLERPVSRLKHWLELEKVPGDMRGTVSDDLMAVFSEMGVLLQQTDELLREREKVSSALAKAMLEGRVQECREKLEAMQDRLGEMVEVRVERFGSIEVGGTDGWEVARDLGFLAKWQGEVRDRFARLW</sequence>